<gene>
    <name evidence="2" type="ORF">FWILDA_LOCUS6670</name>
</gene>
<dbReference type="AlphaFoldDB" id="A0A9W4SLM7"/>
<organism evidence="2 3">
    <name type="scientific">Funneliformis geosporum</name>
    <dbReference type="NCBI Taxonomy" id="1117311"/>
    <lineage>
        <taxon>Eukaryota</taxon>
        <taxon>Fungi</taxon>
        <taxon>Fungi incertae sedis</taxon>
        <taxon>Mucoromycota</taxon>
        <taxon>Glomeromycotina</taxon>
        <taxon>Glomeromycetes</taxon>
        <taxon>Glomerales</taxon>
        <taxon>Glomeraceae</taxon>
        <taxon>Funneliformis</taxon>
    </lineage>
</organism>
<evidence type="ECO:0000313" key="3">
    <source>
        <dbReference type="Proteomes" id="UP001153678"/>
    </source>
</evidence>
<dbReference type="Proteomes" id="UP001153678">
    <property type="component" value="Unassembled WGS sequence"/>
</dbReference>
<dbReference type="EMBL" id="CAMKVN010001233">
    <property type="protein sequence ID" value="CAI2174594.1"/>
    <property type="molecule type" value="Genomic_DNA"/>
</dbReference>
<accession>A0A9W4SLM7</accession>
<name>A0A9W4SLM7_9GLOM</name>
<sequence length="358" mass="40899">TYFKSTVEELSKIQQSCISLNTVKCIEKFLNISESDFVSSEHSDFVFSENESFTSESDDNFVDNLQQTINNLRKLELIWLKKRKKSSKNKVVISRATKFRKYGPSGVYTKVAQGVKLITQYFPIKKNEESTDSENKGKPETSDTDSDVNAIDLDVNDDERCSQGNEHYNLLIDQFEDIEKVFIFKKFQQKNDQEGLEGNQFTFEIPFPSDIKDVAKPNADIPIFKGICINISERNISNHSGLDIAIQSIFDAGNEEVEINSKPNIRSLARRVPSIIYEETPKSYFGHDGEVNNLDGYWIFNFLKEAKDMLTDGDFISFKTKVEQERQGNGLKTFCEELIHEHSSNTIKSGVAEYDNTC</sequence>
<proteinExistence type="predicted"/>
<feature type="non-terminal residue" evidence="2">
    <location>
        <position position="358"/>
    </location>
</feature>
<feature type="compositionally biased region" description="Basic and acidic residues" evidence="1">
    <location>
        <begin position="128"/>
        <end position="141"/>
    </location>
</feature>
<protein>
    <submittedName>
        <fullName evidence="2">14738_t:CDS:1</fullName>
    </submittedName>
</protein>
<keyword evidence="3" id="KW-1185">Reference proteome</keyword>
<evidence type="ECO:0000256" key="1">
    <source>
        <dbReference type="SAM" id="MobiDB-lite"/>
    </source>
</evidence>
<comment type="caution">
    <text evidence="2">The sequence shown here is derived from an EMBL/GenBank/DDBJ whole genome shotgun (WGS) entry which is preliminary data.</text>
</comment>
<evidence type="ECO:0000313" key="2">
    <source>
        <dbReference type="EMBL" id="CAI2174594.1"/>
    </source>
</evidence>
<feature type="region of interest" description="Disordered" evidence="1">
    <location>
        <begin position="128"/>
        <end position="150"/>
    </location>
</feature>
<reference evidence="2" key="1">
    <citation type="submission" date="2022-08" db="EMBL/GenBank/DDBJ databases">
        <authorList>
            <person name="Kallberg Y."/>
            <person name="Tangrot J."/>
            <person name="Rosling A."/>
        </authorList>
    </citation>
    <scope>NUCLEOTIDE SEQUENCE</scope>
    <source>
        <strain evidence="2">Wild A</strain>
    </source>
</reference>